<gene>
    <name evidence="8" type="ORF">IQ236_15600</name>
</gene>
<keyword evidence="2" id="KW-1277">Toxin-antitoxin system</keyword>
<dbReference type="InterPro" id="IPR012933">
    <property type="entry name" value="HicA_mRNA_interferase"/>
</dbReference>
<evidence type="ECO:0000256" key="4">
    <source>
        <dbReference type="ARBA" id="ARBA00022759"/>
    </source>
</evidence>
<keyword evidence="9" id="KW-1185">Reference proteome</keyword>
<evidence type="ECO:0000256" key="1">
    <source>
        <dbReference type="ARBA" id="ARBA00006620"/>
    </source>
</evidence>
<dbReference type="Gene3D" id="3.30.920.30">
    <property type="entry name" value="Hypothetical protein"/>
    <property type="match status" value="1"/>
</dbReference>
<evidence type="ECO:0000256" key="6">
    <source>
        <dbReference type="ARBA" id="ARBA00022884"/>
    </source>
</evidence>
<evidence type="ECO:0000313" key="8">
    <source>
        <dbReference type="EMBL" id="MBE9144634.1"/>
    </source>
</evidence>
<keyword evidence="5" id="KW-0378">Hydrolase</keyword>
<dbReference type="RefSeq" id="WP_193870114.1">
    <property type="nucleotide sequence ID" value="NZ_JADEWU010000036.1"/>
</dbReference>
<proteinExistence type="inferred from homology"/>
<keyword evidence="4" id="KW-0255">Endonuclease</keyword>
<evidence type="ECO:0000256" key="3">
    <source>
        <dbReference type="ARBA" id="ARBA00022722"/>
    </source>
</evidence>
<comment type="caution">
    <text evidence="8">The sequence shown here is derived from an EMBL/GenBank/DDBJ whole genome shotgun (WGS) entry which is preliminary data.</text>
</comment>
<organism evidence="8 9">
    <name type="scientific">Planktothrix mougeotii LEGE 06226</name>
    <dbReference type="NCBI Taxonomy" id="1828728"/>
    <lineage>
        <taxon>Bacteria</taxon>
        <taxon>Bacillati</taxon>
        <taxon>Cyanobacteriota</taxon>
        <taxon>Cyanophyceae</taxon>
        <taxon>Oscillatoriophycideae</taxon>
        <taxon>Oscillatoriales</taxon>
        <taxon>Microcoleaceae</taxon>
        <taxon>Planktothrix</taxon>
    </lineage>
</organism>
<evidence type="ECO:0000256" key="5">
    <source>
        <dbReference type="ARBA" id="ARBA00022801"/>
    </source>
</evidence>
<reference evidence="8 9" key="1">
    <citation type="submission" date="2020-10" db="EMBL/GenBank/DDBJ databases">
        <authorList>
            <person name="Castelo-Branco R."/>
            <person name="Eusebio N."/>
            <person name="Adriana R."/>
            <person name="Vieira A."/>
            <person name="Brugerolle De Fraissinette N."/>
            <person name="Rezende De Castro R."/>
            <person name="Schneider M.P."/>
            <person name="Vasconcelos V."/>
            <person name="Leao P.N."/>
        </authorList>
    </citation>
    <scope>NUCLEOTIDE SEQUENCE [LARGE SCALE GENOMIC DNA]</scope>
    <source>
        <strain evidence="8 9">LEGE 06226</strain>
    </source>
</reference>
<evidence type="ECO:0000256" key="2">
    <source>
        <dbReference type="ARBA" id="ARBA00022649"/>
    </source>
</evidence>
<keyword evidence="7" id="KW-0346">Stress response</keyword>
<dbReference type="Proteomes" id="UP000640725">
    <property type="component" value="Unassembled WGS sequence"/>
</dbReference>
<name>A0ABR9UEX4_9CYAN</name>
<dbReference type="SUPFAM" id="SSF54786">
    <property type="entry name" value="YcfA/nrd intein domain"/>
    <property type="match status" value="1"/>
</dbReference>
<keyword evidence="3" id="KW-0540">Nuclease</keyword>
<protein>
    <submittedName>
        <fullName evidence="8">Type II toxin-antitoxin system HicA family toxin</fullName>
    </submittedName>
</protein>
<dbReference type="InterPro" id="IPR038570">
    <property type="entry name" value="HicA_sf"/>
</dbReference>
<comment type="similarity">
    <text evidence="1">Belongs to the HicA mRNA interferase family.</text>
</comment>
<sequence length="73" mass="8197">MSKLPIISGRECVRALEKAGFYIVRQRGSHISMFRDDPVAQLVVPNHQELDKGTLRSIIRSSGLTVDEFISLL</sequence>
<accession>A0ABR9UEX4</accession>
<keyword evidence="6" id="KW-0694">RNA-binding</keyword>
<evidence type="ECO:0000313" key="9">
    <source>
        <dbReference type="Proteomes" id="UP000640725"/>
    </source>
</evidence>
<dbReference type="Pfam" id="PF07927">
    <property type="entry name" value="HicA_toxin"/>
    <property type="match status" value="1"/>
</dbReference>
<dbReference type="EMBL" id="JADEWU010000036">
    <property type="protein sequence ID" value="MBE9144634.1"/>
    <property type="molecule type" value="Genomic_DNA"/>
</dbReference>
<evidence type="ECO:0000256" key="7">
    <source>
        <dbReference type="ARBA" id="ARBA00023016"/>
    </source>
</evidence>